<feature type="compositionally biased region" description="Basic and acidic residues" evidence="1">
    <location>
        <begin position="1071"/>
        <end position="1080"/>
    </location>
</feature>
<organism evidence="2 3">
    <name type="scientific">Fusarium fujikuroi</name>
    <name type="common">Bakanae and foot rot disease fungus</name>
    <name type="synonym">Gibberella fujikuroi</name>
    <dbReference type="NCBI Taxonomy" id="5127"/>
    <lineage>
        <taxon>Eukaryota</taxon>
        <taxon>Fungi</taxon>
        <taxon>Dikarya</taxon>
        <taxon>Ascomycota</taxon>
        <taxon>Pezizomycotina</taxon>
        <taxon>Sordariomycetes</taxon>
        <taxon>Hypocreomycetidae</taxon>
        <taxon>Hypocreales</taxon>
        <taxon>Nectriaceae</taxon>
        <taxon>Fusarium</taxon>
        <taxon>Fusarium fujikuroi species complex</taxon>
    </lineage>
</organism>
<evidence type="ECO:0000313" key="3">
    <source>
        <dbReference type="Proteomes" id="UP000760494"/>
    </source>
</evidence>
<accession>A0A9Q9S3B3</accession>
<name>A0A9Q9S3B3_FUSFU</name>
<dbReference type="EMBL" id="CABFJX010000419">
    <property type="protein sequence ID" value="VTT83507.1"/>
    <property type="molecule type" value="Genomic_DNA"/>
</dbReference>
<protein>
    <submittedName>
        <fullName evidence="2">Uncharacterized protein</fullName>
    </submittedName>
</protein>
<sequence>MSDQRLDPDIYNATILEPLQEGRHPLPSIQTRRLKWLKKTFSEQLFQTIKNRLPLEVCENIARYCLQERAVQVVRHHWLRKDRPKPGRISVAIREGKPLWAQYVEFEGIRYVKSLSYQSLGGDESQILSNPDSDCNGIKLRGLAAYKYRNDQPRFPEDLRWSVLPTTLDPIPEPPIPFKSFLGDEIISAIDWNRPDVIGYSFYGWDNTIMKIIPHKAGEKHPYDFGSTSQYVYSWVYFPIDSDERISEAWIRRYGVKLDSDSPNPAATLILRTSKGRLLTLGPQLKYQQPVGYKTHAKYDLVGTFPQDSPCRMYFANWETSGSWMRFEGASTFAKLKLRGCRNRRLGLLPDKCKYQYSSAELEGVRTVTPCRSWRHLDGILGLLLTYEDGRKRCVGEVRLDHLLAPIEVTSDTMWIVYPETDEISWRAHDEDGSGVYFVSFEEPDADEWEGQCIKIPMRGRLDWYFSQHQCHLSHRDDSEPQDEFLEALAQEPAPGTTRPRQVAKPFSVLVERSADSDTDLLGDSLWGVFLCGFELTDEDEVIKWEKAAEPGVDKCHGRSTYPISLHLECVKYAKSFVTGSLRDLAGAAVTIRGSFNGPEEMCGPRRRWLENTVTQNLSHALRGRLPTEICRNVAIYCIREQSIRFIHQEWRQRQTRRGFISVPVHNHTTLWAQYTHFEGIRYLRSFSYDSQGGDEDFLIKGNTANPLNIFARHNHLGVNKLVITEGHERPETEEAHNYWWTCHAQQHRLFHFKARFDGIKIRNLVVVKSPKTFLNFAMDGCEIRWAVPPSPVKFSPKIPLVSGIPWTDVQSLDWNKPGTSGYSFLLFGESVVQCNFHHVHGPPVPYQKYTTGEPNDLLCLHFPMNLDERVSELWIRQYPERATTLIIIQIVTDRGRSLVLGSQQDGPGATYHVVAKLPQDKPCLMFHAHSYTFSWFHFDSVLSWEKPQARQIQPAWKPAHEMTIGTHYSSAKLYGVRDITPCINRGPFTWGDDEIIEGLLLTYYDDTRTCIGEVRCDSLGTPQKVTSDTMWIRYVEYKKAGILDENTHCCDCGIEWFGFSQPLLGSFSSHKDKDVPTDEHDSDEEQTSHQDDSSAEDESEDETESDDDYDRSPKYVSLPMRGRLDWVKESDGSICLLSHHMRSRPDDEMLHVLAEDAKADRVDPVSKSCTILTGKTTPENLRPEKIAKEFDNYVTTSPVAFADLVSLKEKKSRHTVGGNSCHSVAAATYRGLRFEGPQRLEHRRRRWLVDTFAQNLFQTLRGRIPQDVCVNIAAYCIRQRAGQAFQQLHSSGHPLNSGRISVPIHRGVTLWAQYVYFEGNRYIQSFSYASRGGEEDVVLDWETEKLLNVFVRHNGLGVSKVIVTEGDEAPNVERDEGFDGIKLRGLGISKSPEGLAEFQDDGPCEIRWAIPAAPVKHSPKIPLPKGLDSVFVRAFDWNKPKTLGYSFHVLDNVILHFNSHQAGSPPAFEEYYRADSPDAARLYLAMSPGETVSELWIRTYHERLSTLIVVTSYGRSLVIGTEADKPGATYHAIADLPQDKPCRMFYTESYSQNIGWLHFDSVSTWQHPEKRQIRPPWRPKLDDVREITPCKFLQTWFFGEDEKITGLLFTYTDGSRSSVGEIRPDELGTPVAVTSDTMFFRYKGPFREGPDAISRMVEYGLDWFGFSEPLVSASSAEESEHANAEPLEHGDGSEVDSSEGSDSDDLLKYANTMAVPMTGRLVWKVRPDEGHILSHHKCGDPKHEMRDVLAEHATTTTKDPVVKSMTNLIGKISPYNLEAVYQNAEDNDNYDIFGL</sequence>
<feature type="region of interest" description="Disordered" evidence="1">
    <location>
        <begin position="1071"/>
        <end position="1117"/>
    </location>
</feature>
<feature type="compositionally biased region" description="Acidic residues" evidence="1">
    <location>
        <begin position="1094"/>
        <end position="1110"/>
    </location>
</feature>
<feature type="compositionally biased region" description="Acidic residues" evidence="1">
    <location>
        <begin position="1694"/>
        <end position="1705"/>
    </location>
</feature>
<reference evidence="2" key="1">
    <citation type="submission" date="2019-05" db="EMBL/GenBank/DDBJ databases">
        <authorList>
            <person name="Piombo E."/>
        </authorList>
    </citation>
    <scope>NUCLEOTIDE SEQUENCE</scope>
    <source>
        <strain evidence="2">C2S</strain>
    </source>
</reference>
<evidence type="ECO:0000313" key="2">
    <source>
        <dbReference type="EMBL" id="VTT83507.1"/>
    </source>
</evidence>
<comment type="caution">
    <text evidence="2">The sequence shown here is derived from an EMBL/GenBank/DDBJ whole genome shotgun (WGS) entry which is preliminary data.</text>
</comment>
<gene>
    <name evidence="2" type="ORF">C2S_12764</name>
</gene>
<feature type="compositionally biased region" description="Basic and acidic residues" evidence="1">
    <location>
        <begin position="1679"/>
        <end position="1693"/>
    </location>
</feature>
<dbReference type="Proteomes" id="UP000760494">
    <property type="component" value="Unassembled WGS sequence"/>
</dbReference>
<proteinExistence type="predicted"/>
<evidence type="ECO:0000256" key="1">
    <source>
        <dbReference type="SAM" id="MobiDB-lite"/>
    </source>
</evidence>
<feature type="region of interest" description="Disordered" evidence="1">
    <location>
        <begin position="1675"/>
        <end position="1705"/>
    </location>
</feature>